<evidence type="ECO:0000256" key="1">
    <source>
        <dbReference type="ARBA" id="ARBA00022837"/>
    </source>
</evidence>
<sequence length="213" mass="24021">HGEVDPEILERIARLNQWFNTNSSKWGHSGRRSCHDVKAVVLMTPRGALRKVLEARCGGLKKAYHHLDPNGNGQLSRVEFEGALKALGVPWEDATGVRDFSTLCRLLGEKEGEVMLSEVLGVRPQPTQWKDMTEEQKWHHYARGVNDMLPSSAFLGPPDDSRQRPKRRLSGDRTAAWKANALSPYTTLAKIRAVETSRHFVKMRFRSGDHSVS</sequence>
<feature type="domain" description="EF-hand" evidence="3">
    <location>
        <begin position="60"/>
        <end position="90"/>
    </location>
</feature>
<gene>
    <name evidence="4" type="ORF">FOZ62_014563</name>
</gene>
<keyword evidence="1" id="KW-0106">Calcium</keyword>
<dbReference type="InterPro" id="IPR011992">
    <property type="entry name" value="EF-hand-dom_pair"/>
</dbReference>
<reference evidence="4 5" key="1">
    <citation type="submission" date="2020-04" db="EMBL/GenBank/DDBJ databases">
        <title>Perkinsus olseni comparative genomics.</title>
        <authorList>
            <person name="Bogema D.R."/>
        </authorList>
    </citation>
    <scope>NUCLEOTIDE SEQUENCE [LARGE SCALE GENOMIC DNA]</scope>
    <source>
        <strain evidence="4">ATCC PRA-205</strain>
    </source>
</reference>
<dbReference type="InterPro" id="IPR002048">
    <property type="entry name" value="EF_hand_dom"/>
</dbReference>
<dbReference type="InterPro" id="IPR018247">
    <property type="entry name" value="EF_Hand_1_Ca_BS"/>
</dbReference>
<organism evidence="4 5">
    <name type="scientific">Perkinsus olseni</name>
    <name type="common">Perkinsus atlanticus</name>
    <dbReference type="NCBI Taxonomy" id="32597"/>
    <lineage>
        <taxon>Eukaryota</taxon>
        <taxon>Sar</taxon>
        <taxon>Alveolata</taxon>
        <taxon>Perkinsozoa</taxon>
        <taxon>Perkinsea</taxon>
        <taxon>Perkinsida</taxon>
        <taxon>Perkinsidae</taxon>
        <taxon>Perkinsus</taxon>
    </lineage>
</organism>
<dbReference type="PROSITE" id="PS00018">
    <property type="entry name" value="EF_HAND_1"/>
    <property type="match status" value="1"/>
</dbReference>
<feature type="non-terminal residue" evidence="4">
    <location>
        <position position="213"/>
    </location>
</feature>
<evidence type="ECO:0000313" key="4">
    <source>
        <dbReference type="EMBL" id="KAF4753872.1"/>
    </source>
</evidence>
<dbReference type="GO" id="GO:0005509">
    <property type="term" value="F:calcium ion binding"/>
    <property type="evidence" value="ECO:0007669"/>
    <property type="project" value="InterPro"/>
</dbReference>
<dbReference type="Proteomes" id="UP000574390">
    <property type="component" value="Unassembled WGS sequence"/>
</dbReference>
<dbReference type="EMBL" id="JABANM010001666">
    <property type="protein sequence ID" value="KAF4753872.1"/>
    <property type="molecule type" value="Genomic_DNA"/>
</dbReference>
<feature type="region of interest" description="Disordered" evidence="2">
    <location>
        <begin position="149"/>
        <end position="173"/>
    </location>
</feature>
<evidence type="ECO:0000313" key="5">
    <source>
        <dbReference type="Proteomes" id="UP000574390"/>
    </source>
</evidence>
<dbReference type="PROSITE" id="PS50222">
    <property type="entry name" value="EF_HAND_2"/>
    <property type="match status" value="1"/>
</dbReference>
<comment type="caution">
    <text evidence="4">The sequence shown here is derived from an EMBL/GenBank/DDBJ whole genome shotgun (WGS) entry which is preliminary data.</text>
</comment>
<proteinExistence type="predicted"/>
<dbReference type="SUPFAM" id="SSF47473">
    <property type="entry name" value="EF-hand"/>
    <property type="match status" value="1"/>
</dbReference>
<evidence type="ECO:0000259" key="3">
    <source>
        <dbReference type="PROSITE" id="PS50222"/>
    </source>
</evidence>
<feature type="non-terminal residue" evidence="4">
    <location>
        <position position="1"/>
    </location>
</feature>
<evidence type="ECO:0000256" key="2">
    <source>
        <dbReference type="SAM" id="MobiDB-lite"/>
    </source>
</evidence>
<name>A0A7J6U9H1_PEROL</name>
<dbReference type="AlphaFoldDB" id="A0A7J6U9H1"/>
<protein>
    <recommendedName>
        <fullName evidence="3">EF-hand domain-containing protein</fullName>
    </recommendedName>
</protein>
<accession>A0A7J6U9H1</accession>